<protein>
    <recommendedName>
        <fullName evidence="9">Hydroxyacid dehydrogenase</fullName>
    </recommendedName>
</protein>
<dbReference type="FunFam" id="3.40.50.720:FF:000203">
    <property type="entry name" value="D-3-phosphoglycerate dehydrogenase (SerA)"/>
    <property type="match status" value="1"/>
</dbReference>
<dbReference type="Pfam" id="PF02826">
    <property type="entry name" value="2-Hacid_dh_C"/>
    <property type="match status" value="1"/>
</dbReference>
<dbReference type="Gene3D" id="3.40.50.720">
    <property type="entry name" value="NAD(P)-binding Rossmann-like Domain"/>
    <property type="match status" value="2"/>
</dbReference>
<dbReference type="CDD" id="cd12175">
    <property type="entry name" value="2-Hacid_dh_11"/>
    <property type="match status" value="1"/>
</dbReference>
<dbReference type="InterPro" id="IPR029753">
    <property type="entry name" value="D-isomer_DH_CS"/>
</dbReference>
<organism evidence="7 8">
    <name type="scientific">Thermanaerosceptrum fracticalcis</name>
    <dbReference type="NCBI Taxonomy" id="1712410"/>
    <lineage>
        <taxon>Bacteria</taxon>
        <taxon>Bacillati</taxon>
        <taxon>Bacillota</taxon>
        <taxon>Clostridia</taxon>
        <taxon>Eubacteriales</taxon>
        <taxon>Peptococcaceae</taxon>
        <taxon>Thermanaerosceptrum</taxon>
    </lineage>
</organism>
<evidence type="ECO:0000313" key="7">
    <source>
        <dbReference type="EMBL" id="QNB48062.1"/>
    </source>
</evidence>
<dbReference type="OrthoDB" id="9805416at2"/>
<evidence type="ECO:0000256" key="2">
    <source>
        <dbReference type="ARBA" id="ARBA00023002"/>
    </source>
</evidence>
<dbReference type="GO" id="GO:0051287">
    <property type="term" value="F:NAD binding"/>
    <property type="evidence" value="ECO:0007669"/>
    <property type="project" value="InterPro"/>
</dbReference>
<sequence length="326" mass="36164">MASKVIYFDKVFPAFKELLQSHNAEGLELLYWYDMNEAEKEASLKEADYFLVATTKITKDMLNKAAKVRMVQKTGIGVDNIDLQAAFDLGIPVCNTPGGNATGVAELTIGMILSLYRKLNVLDRATKNGEWLMWELRPSSYEMSGKTHGFIGFGNIGKTTAKLSQAFGTNVIYYDKYRLPESEEKTLGVTYMEMDEVLKNADIISLHIPLLPETRNLISTRELSLMKPTAILINVSRGHIVDEKALAEALENKLIAGAGIDTFASEPVEKDNPLLKFDNVLATPHIGAGTRDTLNKVLGLAFQNFSLIEKGENPKFVVNKVEKARL</sequence>
<dbReference type="PANTHER" id="PTHR43761">
    <property type="entry name" value="D-ISOMER SPECIFIC 2-HYDROXYACID DEHYDROGENASE FAMILY PROTEIN (AFU_ORTHOLOGUE AFUA_1G13630)"/>
    <property type="match status" value="1"/>
</dbReference>
<dbReference type="AlphaFoldDB" id="A0A7G6E7K8"/>
<evidence type="ECO:0000259" key="6">
    <source>
        <dbReference type="Pfam" id="PF02826"/>
    </source>
</evidence>
<keyword evidence="2 4" id="KW-0560">Oxidoreductase</keyword>
<dbReference type="InterPro" id="IPR050418">
    <property type="entry name" value="D-iso_2-hydroxyacid_DH_PdxB"/>
</dbReference>
<dbReference type="Pfam" id="PF00389">
    <property type="entry name" value="2-Hacid_dh"/>
    <property type="match status" value="1"/>
</dbReference>
<feature type="domain" description="D-isomer specific 2-hydroxyacid dehydrogenase catalytic" evidence="5">
    <location>
        <begin position="6"/>
        <end position="319"/>
    </location>
</feature>
<dbReference type="InterPro" id="IPR036291">
    <property type="entry name" value="NAD(P)-bd_dom_sf"/>
</dbReference>
<dbReference type="PANTHER" id="PTHR43761:SF1">
    <property type="entry name" value="D-ISOMER SPECIFIC 2-HYDROXYACID DEHYDROGENASE CATALYTIC DOMAIN-CONTAINING PROTEIN-RELATED"/>
    <property type="match status" value="1"/>
</dbReference>
<evidence type="ECO:0000259" key="5">
    <source>
        <dbReference type="Pfam" id="PF00389"/>
    </source>
</evidence>
<feature type="domain" description="D-isomer specific 2-hydroxyacid dehydrogenase NAD-binding" evidence="6">
    <location>
        <begin position="109"/>
        <end position="287"/>
    </location>
</feature>
<dbReference type="KEGG" id="tfr:BR63_18400"/>
<evidence type="ECO:0008006" key="9">
    <source>
        <dbReference type="Google" id="ProtNLM"/>
    </source>
</evidence>
<dbReference type="InterPro" id="IPR006140">
    <property type="entry name" value="D-isomer_DH_NAD-bd"/>
</dbReference>
<keyword evidence="3" id="KW-0520">NAD</keyword>
<evidence type="ECO:0000256" key="1">
    <source>
        <dbReference type="ARBA" id="ARBA00005854"/>
    </source>
</evidence>
<dbReference type="PROSITE" id="PS00671">
    <property type="entry name" value="D_2_HYDROXYACID_DH_3"/>
    <property type="match status" value="1"/>
</dbReference>
<evidence type="ECO:0000256" key="3">
    <source>
        <dbReference type="ARBA" id="ARBA00023027"/>
    </source>
</evidence>
<dbReference type="GO" id="GO:0016616">
    <property type="term" value="F:oxidoreductase activity, acting on the CH-OH group of donors, NAD or NADP as acceptor"/>
    <property type="evidence" value="ECO:0007669"/>
    <property type="project" value="InterPro"/>
</dbReference>
<dbReference type="SUPFAM" id="SSF51735">
    <property type="entry name" value="NAD(P)-binding Rossmann-fold domains"/>
    <property type="match status" value="1"/>
</dbReference>
<dbReference type="SUPFAM" id="SSF52283">
    <property type="entry name" value="Formate/glycerate dehydrogenase catalytic domain-like"/>
    <property type="match status" value="1"/>
</dbReference>
<evidence type="ECO:0000256" key="4">
    <source>
        <dbReference type="RuleBase" id="RU003719"/>
    </source>
</evidence>
<evidence type="ECO:0000313" key="8">
    <source>
        <dbReference type="Proteomes" id="UP000515847"/>
    </source>
</evidence>
<gene>
    <name evidence="7" type="ORF">BR63_18400</name>
</gene>
<dbReference type="RefSeq" id="WP_051965447.1">
    <property type="nucleotide sequence ID" value="NZ_CP045798.1"/>
</dbReference>
<proteinExistence type="inferred from homology"/>
<accession>A0A7G6E7K8</accession>
<keyword evidence="8" id="KW-1185">Reference proteome</keyword>
<dbReference type="Proteomes" id="UP000515847">
    <property type="component" value="Chromosome"/>
</dbReference>
<dbReference type="PROSITE" id="PS00670">
    <property type="entry name" value="D_2_HYDROXYACID_DH_2"/>
    <property type="match status" value="1"/>
</dbReference>
<dbReference type="InterPro" id="IPR006139">
    <property type="entry name" value="D-isomer_2_OHA_DH_cat_dom"/>
</dbReference>
<reference evidence="7 8" key="1">
    <citation type="journal article" date="2019" name="Front. Microbiol.">
        <title>Thermoanaerosceptrum fracticalcis gen. nov. sp. nov., a Novel Fumarate-Fermenting Microorganism From a Deep Fractured Carbonate Aquifer of the US Great Basin.</title>
        <authorList>
            <person name="Hamilton-Brehm S.D."/>
            <person name="Stewart L.E."/>
            <person name="Zavarin M."/>
            <person name="Caldwell M."/>
            <person name="Lawson P.A."/>
            <person name="Onstott T.C."/>
            <person name="Grzymski J."/>
            <person name="Neveux I."/>
            <person name="Lollar B.S."/>
            <person name="Russell C.E."/>
            <person name="Moser D.P."/>
        </authorList>
    </citation>
    <scope>NUCLEOTIDE SEQUENCE [LARGE SCALE GENOMIC DNA]</scope>
    <source>
        <strain evidence="7 8">DRI-13</strain>
    </source>
</reference>
<comment type="similarity">
    <text evidence="1 4">Belongs to the D-isomer specific 2-hydroxyacid dehydrogenase family.</text>
</comment>
<dbReference type="EMBL" id="CP045798">
    <property type="protein sequence ID" value="QNB48062.1"/>
    <property type="molecule type" value="Genomic_DNA"/>
</dbReference>
<name>A0A7G6E7K8_THEFR</name>